<keyword evidence="1" id="KW-0472">Membrane</keyword>
<sequence length="122" mass="12428">MSRRADHLVVGISLAAAGMVLLAVLLSGDASSTARLVGAGLLVAAGVLFVVSSRRVPAGPTREPRSSRGRTEFGLLLVLGAVELVLWGVGLPDRSGQWGVATGFLVVGVGLVVAGRRAQSRS</sequence>
<dbReference type="RefSeq" id="WP_036333948.1">
    <property type="nucleotide sequence ID" value="NZ_JPMX01000013.1"/>
</dbReference>
<feature type="transmembrane region" description="Helical" evidence="1">
    <location>
        <begin position="33"/>
        <end position="52"/>
    </location>
</feature>
<comment type="caution">
    <text evidence="2">The sequence shown here is derived from an EMBL/GenBank/DDBJ whole genome shotgun (WGS) entry which is preliminary data.</text>
</comment>
<dbReference type="Proteomes" id="UP000029713">
    <property type="component" value="Unassembled WGS sequence"/>
</dbReference>
<feature type="transmembrane region" description="Helical" evidence="1">
    <location>
        <begin position="73"/>
        <end position="90"/>
    </location>
</feature>
<keyword evidence="3" id="KW-1185">Reference proteome</keyword>
<feature type="transmembrane region" description="Helical" evidence="1">
    <location>
        <begin position="7"/>
        <end position="27"/>
    </location>
</feature>
<gene>
    <name evidence="2" type="ORF">IN07_04775</name>
</gene>
<dbReference type="AlphaFoldDB" id="A0A098YC13"/>
<keyword evidence="1" id="KW-0812">Transmembrane</keyword>
<evidence type="ECO:0000256" key="1">
    <source>
        <dbReference type="SAM" id="Phobius"/>
    </source>
</evidence>
<reference evidence="2 3" key="1">
    <citation type="submission" date="2014-07" db="EMBL/GenBank/DDBJ databases">
        <title>Biosystematic studies on Modestobacter strains isolated from extreme hyper-arid desert soil and from historic building.</title>
        <authorList>
            <person name="Bukarasam K."/>
            <person name="Bull A."/>
            <person name="Girard G."/>
            <person name="van Wezel G."/>
            <person name="Goodfellow M."/>
        </authorList>
    </citation>
    <scope>NUCLEOTIDE SEQUENCE [LARGE SCALE GENOMIC DNA]</scope>
    <source>
        <strain evidence="2 3">KNN45-2b</strain>
    </source>
</reference>
<name>A0A098YC13_9ACTN</name>
<accession>A0A098YC13</accession>
<dbReference type="EMBL" id="JPMX01000013">
    <property type="protein sequence ID" value="KGH48039.1"/>
    <property type="molecule type" value="Genomic_DNA"/>
</dbReference>
<evidence type="ECO:0000313" key="2">
    <source>
        <dbReference type="EMBL" id="KGH48039.1"/>
    </source>
</evidence>
<evidence type="ECO:0000313" key="3">
    <source>
        <dbReference type="Proteomes" id="UP000029713"/>
    </source>
</evidence>
<feature type="transmembrane region" description="Helical" evidence="1">
    <location>
        <begin position="96"/>
        <end position="114"/>
    </location>
</feature>
<protein>
    <submittedName>
        <fullName evidence="2">Uncharacterized protein</fullName>
    </submittedName>
</protein>
<keyword evidence="1" id="KW-1133">Transmembrane helix</keyword>
<proteinExistence type="predicted"/>
<organism evidence="2 3">
    <name type="scientific">Modestobacter caceresii</name>
    <dbReference type="NCBI Taxonomy" id="1522368"/>
    <lineage>
        <taxon>Bacteria</taxon>
        <taxon>Bacillati</taxon>
        <taxon>Actinomycetota</taxon>
        <taxon>Actinomycetes</taxon>
        <taxon>Geodermatophilales</taxon>
        <taxon>Geodermatophilaceae</taxon>
        <taxon>Modestobacter</taxon>
    </lineage>
</organism>